<dbReference type="Proteomes" id="UP000248544">
    <property type="component" value="Unassembled WGS sequence"/>
</dbReference>
<accession>A0A2W2GW88</accession>
<dbReference type="AlphaFoldDB" id="A0A2W2GW88"/>
<sequence>MVSRGLRRFGLPEIVARVSPCGHGLCTAGFVRAVAESLLTSHFDWLTSHPIAMSRTIDDRLLIEDMDIRLGWLEPVVTPGLGQAAAGCLEVSVAPSAGLCVMTESTALFTSRVRYGT</sequence>
<reference evidence="1 2" key="1">
    <citation type="submission" date="2018-01" db="EMBL/GenBank/DDBJ databases">
        <title>Draft genome sequence of Sphaerisporangium sp. 7K107.</title>
        <authorList>
            <person name="Sahin N."/>
            <person name="Saygin H."/>
            <person name="Ay H."/>
        </authorList>
    </citation>
    <scope>NUCLEOTIDE SEQUENCE [LARGE SCALE GENOMIC DNA]</scope>
    <source>
        <strain evidence="1 2">7K107</strain>
    </source>
</reference>
<organism evidence="1 2">
    <name type="scientific">Spongiactinospora gelatinilytica</name>
    <dbReference type="NCBI Taxonomy" id="2666298"/>
    <lineage>
        <taxon>Bacteria</taxon>
        <taxon>Bacillati</taxon>
        <taxon>Actinomycetota</taxon>
        <taxon>Actinomycetes</taxon>
        <taxon>Streptosporangiales</taxon>
        <taxon>Streptosporangiaceae</taxon>
        <taxon>Spongiactinospora</taxon>
    </lineage>
</organism>
<proteinExistence type="predicted"/>
<dbReference type="EMBL" id="POUA01000039">
    <property type="protein sequence ID" value="PZG51973.1"/>
    <property type="molecule type" value="Genomic_DNA"/>
</dbReference>
<comment type="caution">
    <text evidence="1">The sequence shown here is derived from an EMBL/GenBank/DDBJ whole genome shotgun (WGS) entry which is preliminary data.</text>
</comment>
<name>A0A2W2GW88_9ACTN</name>
<gene>
    <name evidence="1" type="ORF">C1I98_07860</name>
</gene>
<evidence type="ECO:0000313" key="1">
    <source>
        <dbReference type="EMBL" id="PZG51973.1"/>
    </source>
</evidence>
<protein>
    <submittedName>
        <fullName evidence="1">Uncharacterized protein</fullName>
    </submittedName>
</protein>
<evidence type="ECO:0000313" key="2">
    <source>
        <dbReference type="Proteomes" id="UP000248544"/>
    </source>
</evidence>
<keyword evidence="2" id="KW-1185">Reference proteome</keyword>